<dbReference type="Proteomes" id="UP000068905">
    <property type="component" value="Chromosome"/>
</dbReference>
<dbReference type="RefSeq" id="WP_053820536.1">
    <property type="nucleotide sequence ID" value="NZ_CP006911.1"/>
</dbReference>
<dbReference type="EMBL" id="CP006911">
    <property type="protein sequence ID" value="ALE02777.1"/>
    <property type="molecule type" value="Genomic_DNA"/>
</dbReference>
<name>A0A0M4LID9_9GAMM</name>
<reference evidence="1 2" key="1">
    <citation type="journal article" date="2015" name="Genome Announc.">
        <title>Genome Sequence of 'Candidatus Thioglobus singularis' Strain PS1, a Mixotroph from the SUP05 Clade of Marine Gammaproteobacteria.</title>
        <authorList>
            <person name="Marshall K.T."/>
            <person name="Morris R.M."/>
        </authorList>
    </citation>
    <scope>NUCLEOTIDE SEQUENCE [LARGE SCALE GENOMIC DNA]</scope>
    <source>
        <strain evidence="1 2">PS1</strain>
    </source>
</reference>
<evidence type="ECO:0000313" key="2">
    <source>
        <dbReference type="Proteomes" id="UP000068905"/>
    </source>
</evidence>
<dbReference type="KEGG" id="tsn:W908_07210"/>
<gene>
    <name evidence="1" type="ORF">W908_07210</name>
</gene>
<accession>A0A0M4LID9</accession>
<dbReference type="OrthoDB" id="6310850at2"/>
<evidence type="ECO:0008006" key="3">
    <source>
        <dbReference type="Google" id="ProtNLM"/>
    </source>
</evidence>
<keyword evidence="2" id="KW-1185">Reference proteome</keyword>
<sequence length="261" mass="30320">MKSQFTLPKFLQPKKISSLKRIGGNNDGGYVIDERNISNSDILIGLGMSDNWHFEEEFNSINSVPTYIYDGTVSLEIFLKKCKKYFIRINKPKIFIHWLKTSYNYIKFFKDDKFHLKKLVGIDDPPDYVSLSTILNKSIIKNYSHIYLKIDIEGWEYRLLADLIKYSEIIEGLVIEFHDVDLHIDKIENFVSQFPLNLIHIHLNNYGPLTINKIPHTIECSFSSGPVNQVLASDFPNNLDMPNNPNLDEYTLSFSNKNFNT</sequence>
<proteinExistence type="predicted"/>
<dbReference type="STRING" id="1125411.W908_07210"/>
<protein>
    <recommendedName>
        <fullName evidence="3">Methyltransferase FkbM domain-containing protein</fullName>
    </recommendedName>
</protein>
<evidence type="ECO:0000313" key="1">
    <source>
        <dbReference type="EMBL" id="ALE02777.1"/>
    </source>
</evidence>
<dbReference type="AlphaFoldDB" id="A0A0M4LID9"/>
<organism evidence="1 2">
    <name type="scientific">Candidatus Pseudothioglobus singularis PS1</name>
    <dbReference type="NCBI Taxonomy" id="1125411"/>
    <lineage>
        <taxon>Bacteria</taxon>
        <taxon>Pseudomonadati</taxon>
        <taxon>Pseudomonadota</taxon>
        <taxon>Gammaproteobacteria</taxon>
        <taxon>Candidatus Pseudothioglobaceae</taxon>
        <taxon>Candidatus Pseudothioglobus</taxon>
    </lineage>
</organism>